<sequence length="298" mass="33833">MILITIGLVVLVIAASWYLIYRLKPYHVSTQDVSKRYSYVQPDPIDLVLSQMDSCRYSFTYKSFDGENVNGQLHFPADVKNTAEPVPVLIGMHAMGRSHERWFQDNIGGRKTVENTHKITELALEKGYAVVAIDARKHGKRKDPKQSVNNIISDMHRWGKREPYENMLVDTVKDLRVLIDCLQSRPEFDNTKIQIAGYSMGAHICLLLAAVDPRVSKVAAIAPPFAGDKTAIVSPKNIMPNLAQCVFWLFSSDNDEYASKKENELLFAALPGYDKRHFTFDSNHILPESYVDNLNMWL</sequence>
<dbReference type="InterPro" id="IPR029058">
    <property type="entry name" value="AB_hydrolase_fold"/>
</dbReference>
<dbReference type="RefSeq" id="WP_097112658.1">
    <property type="nucleotide sequence ID" value="NZ_OBEB01000008.1"/>
</dbReference>
<evidence type="ECO:0000256" key="1">
    <source>
        <dbReference type="ARBA" id="ARBA00022801"/>
    </source>
</evidence>
<keyword evidence="1" id="KW-0378">Hydrolase</keyword>
<evidence type="ECO:0000313" key="4">
    <source>
        <dbReference type="Proteomes" id="UP000219353"/>
    </source>
</evidence>
<dbReference type="Proteomes" id="UP000219353">
    <property type="component" value="Unassembled WGS sequence"/>
</dbReference>
<proteinExistence type="predicted"/>
<reference evidence="4" key="1">
    <citation type="submission" date="2017-09" db="EMBL/GenBank/DDBJ databases">
        <authorList>
            <person name="Varghese N."/>
            <person name="Submissions S."/>
        </authorList>
    </citation>
    <scope>NUCLEOTIDE SEQUENCE [LARGE SCALE GENOMIC DNA]</scope>
    <source>
        <strain evidence="4">CGMCC 1.12461</strain>
    </source>
</reference>
<name>A0A285JI41_9GAMM</name>
<dbReference type="InterPro" id="IPR050261">
    <property type="entry name" value="FrsA_esterase"/>
</dbReference>
<dbReference type="EMBL" id="OBEB01000008">
    <property type="protein sequence ID" value="SNY58771.1"/>
    <property type="molecule type" value="Genomic_DNA"/>
</dbReference>
<dbReference type="InterPro" id="IPR002925">
    <property type="entry name" value="Dienelactn_hydro"/>
</dbReference>
<dbReference type="PANTHER" id="PTHR22946">
    <property type="entry name" value="DIENELACTONE HYDROLASE DOMAIN-CONTAINING PROTEIN-RELATED"/>
    <property type="match status" value="1"/>
</dbReference>
<dbReference type="OrthoDB" id="9804723at2"/>
<keyword evidence="4" id="KW-1185">Reference proteome</keyword>
<feature type="domain" description="Dienelactone hydrolase" evidence="2">
    <location>
        <begin position="107"/>
        <end position="270"/>
    </location>
</feature>
<dbReference type="PANTHER" id="PTHR22946:SF9">
    <property type="entry name" value="POLYKETIDE TRANSFERASE AF380"/>
    <property type="match status" value="1"/>
</dbReference>
<organism evidence="3 4">
    <name type="scientific">Arsukibacterium tuosuense</name>
    <dbReference type="NCBI Taxonomy" id="1323745"/>
    <lineage>
        <taxon>Bacteria</taxon>
        <taxon>Pseudomonadati</taxon>
        <taxon>Pseudomonadota</taxon>
        <taxon>Gammaproteobacteria</taxon>
        <taxon>Chromatiales</taxon>
        <taxon>Chromatiaceae</taxon>
        <taxon>Arsukibacterium</taxon>
    </lineage>
</organism>
<evidence type="ECO:0000259" key="2">
    <source>
        <dbReference type="Pfam" id="PF01738"/>
    </source>
</evidence>
<dbReference type="AlphaFoldDB" id="A0A285JI41"/>
<protein>
    <submittedName>
        <fullName evidence="3">Acetyl xylan esterase (AXE1)</fullName>
    </submittedName>
</protein>
<gene>
    <name evidence="3" type="ORF">SAMN06297280_3480</name>
</gene>
<dbReference type="SUPFAM" id="SSF53474">
    <property type="entry name" value="alpha/beta-Hydrolases"/>
    <property type="match status" value="1"/>
</dbReference>
<dbReference type="GO" id="GO:0052689">
    <property type="term" value="F:carboxylic ester hydrolase activity"/>
    <property type="evidence" value="ECO:0007669"/>
    <property type="project" value="UniProtKB-ARBA"/>
</dbReference>
<accession>A0A285JI41</accession>
<dbReference type="Gene3D" id="3.40.50.1820">
    <property type="entry name" value="alpha/beta hydrolase"/>
    <property type="match status" value="1"/>
</dbReference>
<dbReference type="Pfam" id="PF01738">
    <property type="entry name" value="DLH"/>
    <property type="match status" value="1"/>
</dbReference>
<evidence type="ECO:0000313" key="3">
    <source>
        <dbReference type="EMBL" id="SNY58771.1"/>
    </source>
</evidence>